<organism evidence="1 2">
    <name type="scientific">Araneus ventricosus</name>
    <name type="common">Orbweaver spider</name>
    <name type="synonym">Epeira ventricosa</name>
    <dbReference type="NCBI Taxonomy" id="182803"/>
    <lineage>
        <taxon>Eukaryota</taxon>
        <taxon>Metazoa</taxon>
        <taxon>Ecdysozoa</taxon>
        <taxon>Arthropoda</taxon>
        <taxon>Chelicerata</taxon>
        <taxon>Arachnida</taxon>
        <taxon>Araneae</taxon>
        <taxon>Araneomorphae</taxon>
        <taxon>Entelegynae</taxon>
        <taxon>Araneoidea</taxon>
        <taxon>Araneidae</taxon>
        <taxon>Araneus</taxon>
    </lineage>
</organism>
<evidence type="ECO:0000313" key="2">
    <source>
        <dbReference type="Proteomes" id="UP000499080"/>
    </source>
</evidence>
<comment type="caution">
    <text evidence="1">The sequence shown here is derived from an EMBL/GenBank/DDBJ whole genome shotgun (WGS) entry which is preliminary data.</text>
</comment>
<name>A0A4Y2BRJ8_ARAVE</name>
<gene>
    <name evidence="1" type="ORF">AVEN_83983_1</name>
</gene>
<proteinExistence type="predicted"/>
<protein>
    <submittedName>
        <fullName evidence="1">Uncharacterized protein</fullName>
    </submittedName>
</protein>
<dbReference type="AlphaFoldDB" id="A0A4Y2BRJ8"/>
<reference evidence="1 2" key="1">
    <citation type="journal article" date="2019" name="Sci. Rep.">
        <title>Orb-weaving spider Araneus ventricosus genome elucidates the spidroin gene catalogue.</title>
        <authorList>
            <person name="Kono N."/>
            <person name="Nakamura H."/>
            <person name="Ohtoshi R."/>
            <person name="Moran D.A.P."/>
            <person name="Shinohara A."/>
            <person name="Yoshida Y."/>
            <person name="Fujiwara M."/>
            <person name="Mori M."/>
            <person name="Tomita M."/>
            <person name="Arakawa K."/>
        </authorList>
    </citation>
    <scope>NUCLEOTIDE SEQUENCE [LARGE SCALE GENOMIC DNA]</scope>
</reference>
<sequence>MKNFQLSLKPLKVCKGQSILFIYEEYMSIDKDIPLVATLTNLEICQDVCEQDQATNVDDSDECVEDNPSKNAEMRKALDISKRSMQRRSTNF</sequence>
<accession>A0A4Y2BRJ8</accession>
<keyword evidence="2" id="KW-1185">Reference proteome</keyword>
<dbReference type="Proteomes" id="UP000499080">
    <property type="component" value="Unassembled WGS sequence"/>
</dbReference>
<evidence type="ECO:0000313" key="1">
    <source>
        <dbReference type="EMBL" id="GBL94668.1"/>
    </source>
</evidence>
<dbReference type="EMBL" id="BGPR01000104">
    <property type="protein sequence ID" value="GBL94668.1"/>
    <property type="molecule type" value="Genomic_DNA"/>
</dbReference>